<name>A0ABV4GVP0_9BRAD</name>
<sequence>MPRSTQRHTPTHPDGRPMKITFGEMRAMGLRGVLVYCHGGHEVALRADRWPDDVRLSDIEPRVCLRRLRQPWG</sequence>
<protein>
    <submittedName>
        <fullName evidence="1">Uncharacterized protein</fullName>
    </submittedName>
</protein>
<proteinExistence type="predicted"/>
<comment type="caution">
    <text evidence="1">The sequence shown here is derived from an EMBL/GenBank/DDBJ whole genome shotgun (WGS) entry which is preliminary data.</text>
</comment>
<dbReference type="RefSeq" id="WP_338107422.1">
    <property type="nucleotide sequence ID" value="NZ_JBGBZN010000002.1"/>
</dbReference>
<reference evidence="1 2" key="1">
    <citation type="submission" date="2024-07" db="EMBL/GenBank/DDBJ databases">
        <title>Genomic Encyclopedia of Type Strains, Phase V (KMG-V): Genome sequencing to study the core and pangenomes of soil and plant-associated prokaryotes.</title>
        <authorList>
            <person name="Whitman W."/>
        </authorList>
    </citation>
    <scope>NUCLEOTIDE SEQUENCE [LARGE SCALE GENOMIC DNA]</scope>
    <source>
        <strain evidence="1 2">USDA 222</strain>
    </source>
</reference>
<gene>
    <name evidence="1" type="ORF">ABH992_007559</name>
</gene>
<dbReference type="EMBL" id="JBGBZN010000002">
    <property type="protein sequence ID" value="MEY9475160.1"/>
    <property type="molecule type" value="Genomic_DNA"/>
</dbReference>
<evidence type="ECO:0000313" key="2">
    <source>
        <dbReference type="Proteomes" id="UP001565474"/>
    </source>
</evidence>
<keyword evidence="2" id="KW-1185">Reference proteome</keyword>
<dbReference type="Proteomes" id="UP001565474">
    <property type="component" value="Unassembled WGS sequence"/>
</dbReference>
<evidence type="ECO:0000313" key="1">
    <source>
        <dbReference type="EMBL" id="MEY9475160.1"/>
    </source>
</evidence>
<accession>A0ABV4GVP0</accession>
<organism evidence="1 2">
    <name type="scientific">Bradyrhizobium yuanmingense</name>
    <dbReference type="NCBI Taxonomy" id="108015"/>
    <lineage>
        <taxon>Bacteria</taxon>
        <taxon>Pseudomonadati</taxon>
        <taxon>Pseudomonadota</taxon>
        <taxon>Alphaproteobacteria</taxon>
        <taxon>Hyphomicrobiales</taxon>
        <taxon>Nitrobacteraceae</taxon>
        <taxon>Bradyrhizobium</taxon>
    </lineage>
</organism>